<keyword evidence="2" id="KW-1185">Reference proteome</keyword>
<organism evidence="1 2">
    <name type="scientific">Flavobacterium rivulicola</name>
    <dbReference type="NCBI Taxonomy" id="2732161"/>
    <lineage>
        <taxon>Bacteria</taxon>
        <taxon>Pseudomonadati</taxon>
        <taxon>Bacteroidota</taxon>
        <taxon>Flavobacteriia</taxon>
        <taxon>Flavobacteriales</taxon>
        <taxon>Flavobacteriaceae</taxon>
        <taxon>Flavobacterium</taxon>
    </lineage>
</organism>
<evidence type="ECO:0000313" key="1">
    <source>
        <dbReference type="EMBL" id="NNT72356.1"/>
    </source>
</evidence>
<gene>
    <name evidence="1" type="ORF">HKT18_09035</name>
</gene>
<dbReference type="AlphaFoldDB" id="A0A7Y3R9L6"/>
<comment type="caution">
    <text evidence="1">The sequence shown here is derived from an EMBL/GenBank/DDBJ whole genome shotgun (WGS) entry which is preliminary data.</text>
</comment>
<protein>
    <submittedName>
        <fullName evidence="1">Uncharacterized protein</fullName>
    </submittedName>
</protein>
<dbReference type="Proteomes" id="UP000536509">
    <property type="component" value="Unassembled WGS sequence"/>
</dbReference>
<dbReference type="EMBL" id="JABEVX010000004">
    <property type="protein sequence ID" value="NNT72356.1"/>
    <property type="molecule type" value="Genomic_DNA"/>
</dbReference>
<name>A0A7Y3R9L6_9FLAO</name>
<sequence>MKNIALLILTVYSFQVSAQKIRPEIKNLVQKIEKYNELQSEHVGIGGQTTDQYRNFEKLKNKATINELLELLNHKNSVVKGYTSWALADKKYPKLSNIFTEFLRTGETATTQDGCIVSTDELAREFYHRVLYQHFENKLTEQDSLFFQSQIKQLDSVILYGKHKTDLMSKALENNNGNPKTYERIKYFALNEKNIEAIEALAIYQRKEDIPEFKKLGELAFSAIAKFPDDEFWDFLLSYNLKFESDSYMLAVSAYKTEKSAEVLTNILKTIDKKSIAYLSEVITKNYCTHYQSLILYIWENYKMIDLRATKLIIKDIPEKASISFAKGLLSSQDYRLLEFDNDYGDSEMILPLIFENIKKYQNDKILNICKLNINSTKFIKLGLFLTFIKDNKLTETNNEILNRLEQKNIPFEVFHLTETILSFKNPNDTEKIINLLRANQKDWDRGNWSEHFRNLFKEYAISFD</sequence>
<dbReference type="RefSeq" id="WP_171222532.1">
    <property type="nucleotide sequence ID" value="NZ_CP121446.1"/>
</dbReference>
<accession>A0A7Y3R9L6</accession>
<evidence type="ECO:0000313" key="2">
    <source>
        <dbReference type="Proteomes" id="UP000536509"/>
    </source>
</evidence>
<proteinExistence type="predicted"/>
<reference evidence="1 2" key="1">
    <citation type="submission" date="2020-05" db="EMBL/GenBank/DDBJ databases">
        <title>Draft genome of Flavobacterium sp. IMCC34852.</title>
        <authorList>
            <person name="Song J."/>
            <person name="Cho J.-C."/>
        </authorList>
    </citation>
    <scope>NUCLEOTIDE SEQUENCE [LARGE SCALE GENOMIC DNA]</scope>
    <source>
        <strain evidence="1 2">IMCC34852</strain>
    </source>
</reference>